<protein>
    <recommendedName>
        <fullName evidence="3">N-acetyltransferase domain-containing protein</fullName>
    </recommendedName>
</protein>
<dbReference type="PANTHER" id="PTHR42791:SF1">
    <property type="entry name" value="N-ACETYLTRANSFERASE DOMAIN-CONTAINING PROTEIN"/>
    <property type="match status" value="1"/>
</dbReference>
<dbReference type="Gene3D" id="3.40.630.30">
    <property type="match status" value="1"/>
</dbReference>
<reference evidence="1 2" key="1">
    <citation type="submission" date="2015-11" db="EMBL/GenBank/DDBJ databases">
        <title>The genome of Debaryomyces fabryi.</title>
        <authorList>
            <person name="Tafer H."/>
            <person name="Lopandic K."/>
        </authorList>
    </citation>
    <scope>NUCLEOTIDE SEQUENCE [LARGE SCALE GENOMIC DNA]</scope>
    <source>
        <strain evidence="1 2">CBS 789</strain>
    </source>
</reference>
<dbReference type="InterPro" id="IPR052523">
    <property type="entry name" value="Trichothecene_AcTrans"/>
</dbReference>
<dbReference type="Proteomes" id="UP000054251">
    <property type="component" value="Unassembled WGS sequence"/>
</dbReference>
<dbReference type="RefSeq" id="XP_015466494.1">
    <property type="nucleotide sequence ID" value="XM_015612693.1"/>
</dbReference>
<proteinExistence type="predicted"/>
<name>A0A0V1PVW2_9ASCO</name>
<organism evidence="1 2">
    <name type="scientific">Debaryomyces fabryi</name>
    <dbReference type="NCBI Taxonomy" id="58627"/>
    <lineage>
        <taxon>Eukaryota</taxon>
        <taxon>Fungi</taxon>
        <taxon>Dikarya</taxon>
        <taxon>Ascomycota</taxon>
        <taxon>Saccharomycotina</taxon>
        <taxon>Pichiomycetes</taxon>
        <taxon>Debaryomycetaceae</taxon>
        <taxon>Debaryomyces</taxon>
    </lineage>
</organism>
<dbReference type="AlphaFoldDB" id="A0A0V1PVW2"/>
<dbReference type="OrthoDB" id="410198at2759"/>
<evidence type="ECO:0000313" key="2">
    <source>
        <dbReference type="Proteomes" id="UP000054251"/>
    </source>
</evidence>
<evidence type="ECO:0008006" key="3">
    <source>
        <dbReference type="Google" id="ProtNLM"/>
    </source>
</evidence>
<evidence type="ECO:0000313" key="1">
    <source>
        <dbReference type="EMBL" id="KSA00392.1"/>
    </source>
</evidence>
<dbReference type="InterPro" id="IPR016181">
    <property type="entry name" value="Acyl_CoA_acyltransferase"/>
</dbReference>
<keyword evidence="2" id="KW-1185">Reference proteome</keyword>
<dbReference type="SUPFAM" id="SSF55729">
    <property type="entry name" value="Acyl-CoA N-acyltransferases (Nat)"/>
    <property type="match status" value="1"/>
</dbReference>
<accession>A0A0V1PVW2</accession>
<sequence length="269" mass="30595">MSISTGDKYHSKAETIPNTLRYRNIRILVVEDTKKAAKTLFKSFREDALANLLVSHVEDQNEKDILELTLYEAYVKQHILKGIVLGINETDAGFETVGVWSTPDSLKAGLDSFSNLMEAGYGRLWEINNEEGRQRIFNGMLPLLHDTCERILETDSRFRNKGVYTLVYLGSLESARGKGNVRLMFDYMFENYIDKSPNNVSYLESSSKSNIPIYDKFGFKFYEDIMLGSKESENSIEGKDYAIMNVMIRGSSGHDWTQDENTGSTQAKL</sequence>
<gene>
    <name evidence="1" type="ORF">AC631_03864</name>
</gene>
<dbReference type="PANTHER" id="PTHR42791">
    <property type="entry name" value="GNAT FAMILY ACETYLTRANSFERASE"/>
    <property type="match status" value="1"/>
</dbReference>
<dbReference type="GeneID" id="26840873"/>
<comment type="caution">
    <text evidence="1">The sequence shown here is derived from an EMBL/GenBank/DDBJ whole genome shotgun (WGS) entry which is preliminary data.</text>
</comment>
<dbReference type="EMBL" id="LMYN01000090">
    <property type="protein sequence ID" value="KSA00392.1"/>
    <property type="molecule type" value="Genomic_DNA"/>
</dbReference>